<accession>N6Z813</accession>
<dbReference type="eggNOG" id="COG3712">
    <property type="taxonomic scope" value="Bacteria"/>
</dbReference>
<dbReference type="AlphaFoldDB" id="N6Z813"/>
<feature type="transmembrane region" description="Helical" evidence="1">
    <location>
        <begin position="71"/>
        <end position="92"/>
    </location>
</feature>
<protein>
    <submittedName>
        <fullName evidence="4">Anti-FecI sigma factor FecR</fullName>
    </submittedName>
</protein>
<dbReference type="InterPro" id="IPR012373">
    <property type="entry name" value="Ferrdict_sens_TM"/>
</dbReference>
<keyword evidence="1" id="KW-0812">Transmembrane</keyword>
<sequence length="311" mass="33920">MLNESAIREQAAEWIVRLDDALDDAQRLAVQAACRAWCAQDERHARIFRQMQQMWQAAAQPAKPKRGRKTAAAAGLLALLVLCWLLPLQAWLADVRVAPGELRQVTLEDGSRLTLDSGARVDIRFDGQVRSLHLHAGRVLVDVAKDPQGRSFRVVSRDGTATALGTRYIVDQQAADTAVSVLESSVAVASRARPDHPVVLQAGQTVRYTRAAPGRPEALAPAATDAAWADGHLIFNATPLPEVVAELARHRRGILTLRRAEALAGLRFTGMLPLQDSDAALRILARSLPVSVEQATPYVVWLAPEEARTQK</sequence>
<dbReference type="PANTHER" id="PTHR30273:SF2">
    <property type="entry name" value="PROTEIN FECR"/>
    <property type="match status" value="1"/>
</dbReference>
<dbReference type="PANTHER" id="PTHR30273">
    <property type="entry name" value="PERIPLASMIC SIGNAL SENSOR AND SIGMA FACTOR ACTIVATOR FECR-RELATED"/>
    <property type="match status" value="1"/>
</dbReference>
<comment type="caution">
    <text evidence="4">The sequence shown here is derived from an EMBL/GenBank/DDBJ whole genome shotgun (WGS) entry which is preliminary data.</text>
</comment>
<dbReference type="GO" id="GO:0016989">
    <property type="term" value="F:sigma factor antagonist activity"/>
    <property type="evidence" value="ECO:0007669"/>
    <property type="project" value="TreeGrafter"/>
</dbReference>
<dbReference type="EMBL" id="AMXE01000002">
    <property type="protein sequence ID" value="ENO90453.1"/>
    <property type="molecule type" value="Genomic_DNA"/>
</dbReference>
<keyword evidence="1" id="KW-1133">Transmembrane helix</keyword>
<evidence type="ECO:0000259" key="2">
    <source>
        <dbReference type="Pfam" id="PF04773"/>
    </source>
</evidence>
<keyword evidence="5" id="KW-1185">Reference proteome</keyword>
<proteinExistence type="predicted"/>
<reference evidence="4 5" key="1">
    <citation type="submission" date="2012-09" db="EMBL/GenBank/DDBJ databases">
        <title>Draft Genome Sequences of 6 Strains from Genus Thauera.</title>
        <authorList>
            <person name="Liu B."/>
            <person name="Shapleigh J.P."/>
            <person name="Frostegard A.H."/>
        </authorList>
    </citation>
    <scope>NUCLEOTIDE SEQUENCE [LARGE SCALE GENOMIC DNA]</scope>
    <source>
        <strain evidence="5">47Lol / DSM 12138</strain>
    </source>
</reference>
<keyword evidence="1" id="KW-0472">Membrane</keyword>
<dbReference type="PIRSF" id="PIRSF018266">
    <property type="entry name" value="FecR"/>
    <property type="match status" value="1"/>
</dbReference>
<name>N6Z813_THAL4</name>
<evidence type="ECO:0000259" key="3">
    <source>
        <dbReference type="Pfam" id="PF16220"/>
    </source>
</evidence>
<dbReference type="Gene3D" id="2.60.120.1440">
    <property type="match status" value="1"/>
</dbReference>
<feature type="domain" description="FecR N-terminal" evidence="3">
    <location>
        <begin position="9"/>
        <end position="54"/>
    </location>
</feature>
<dbReference type="InterPro" id="IPR032623">
    <property type="entry name" value="FecR_N"/>
</dbReference>
<evidence type="ECO:0000256" key="1">
    <source>
        <dbReference type="SAM" id="Phobius"/>
    </source>
</evidence>
<organism evidence="4 5">
    <name type="scientific">Thauera linaloolentis (strain DSM 12138 / JCM 21573 / CCUG 41526 / CIP 105981 / IAM 15112 / NBRC 102519 / 47Lol)</name>
    <dbReference type="NCBI Taxonomy" id="1123367"/>
    <lineage>
        <taxon>Bacteria</taxon>
        <taxon>Pseudomonadati</taxon>
        <taxon>Pseudomonadota</taxon>
        <taxon>Betaproteobacteria</taxon>
        <taxon>Rhodocyclales</taxon>
        <taxon>Zoogloeaceae</taxon>
        <taxon>Thauera</taxon>
    </lineage>
</organism>
<dbReference type="Proteomes" id="UP000013232">
    <property type="component" value="Unassembled WGS sequence"/>
</dbReference>
<evidence type="ECO:0000313" key="5">
    <source>
        <dbReference type="Proteomes" id="UP000013232"/>
    </source>
</evidence>
<feature type="domain" description="FecR protein" evidence="2">
    <location>
        <begin position="94"/>
        <end position="186"/>
    </location>
</feature>
<gene>
    <name evidence="4" type="ORF">C666_01075</name>
</gene>
<dbReference type="RefSeq" id="WP_004332656.1">
    <property type="nucleotide sequence ID" value="NZ_JHYR01000012.1"/>
</dbReference>
<evidence type="ECO:0000313" key="4">
    <source>
        <dbReference type="EMBL" id="ENO90453.1"/>
    </source>
</evidence>
<dbReference type="STRING" id="1123367.GCA_000621305_02378"/>
<dbReference type="Pfam" id="PF16220">
    <property type="entry name" value="DUF4880"/>
    <property type="match status" value="1"/>
</dbReference>
<dbReference type="Pfam" id="PF04773">
    <property type="entry name" value="FecR"/>
    <property type="match status" value="1"/>
</dbReference>
<dbReference type="InterPro" id="IPR006860">
    <property type="entry name" value="FecR"/>
</dbReference>